<dbReference type="Proteomes" id="UP000271227">
    <property type="component" value="Unassembled WGS sequence"/>
</dbReference>
<dbReference type="InterPro" id="IPR011527">
    <property type="entry name" value="ABC1_TM_dom"/>
</dbReference>
<dbReference type="FunFam" id="3.40.50.300:FF:000299">
    <property type="entry name" value="ABC transporter ATP-binding protein/permease"/>
    <property type="match status" value="1"/>
</dbReference>
<comment type="caution">
    <text evidence="14">The sequence shown here is derived from an EMBL/GenBank/DDBJ whole genome shotgun (WGS) entry which is preliminary data.</text>
</comment>
<evidence type="ECO:0000256" key="10">
    <source>
        <dbReference type="SAM" id="Phobius"/>
    </source>
</evidence>
<dbReference type="InterPro" id="IPR036640">
    <property type="entry name" value="ABC1_TM_sf"/>
</dbReference>
<feature type="domain" description="Peptidase C39" evidence="13">
    <location>
        <begin position="19"/>
        <end position="138"/>
    </location>
</feature>
<dbReference type="RefSeq" id="WP_121937082.1">
    <property type="nucleotide sequence ID" value="NZ_REFR01000009.1"/>
</dbReference>
<dbReference type="CDD" id="cd03246">
    <property type="entry name" value="ABCC_Protease_Secretion"/>
    <property type="match status" value="1"/>
</dbReference>
<dbReference type="InterPro" id="IPR027417">
    <property type="entry name" value="P-loop_NTPase"/>
</dbReference>
<keyword evidence="15" id="KW-1185">Reference proteome</keyword>
<dbReference type="OrthoDB" id="9787557at2"/>
<dbReference type="PANTHER" id="PTHR24221">
    <property type="entry name" value="ATP-BINDING CASSETTE SUB-FAMILY B"/>
    <property type="match status" value="1"/>
</dbReference>
<dbReference type="CDD" id="cd02419">
    <property type="entry name" value="Peptidase_C39C"/>
    <property type="match status" value="1"/>
</dbReference>
<dbReference type="Gene3D" id="1.20.1560.10">
    <property type="entry name" value="ABC transporter type 1, transmembrane domain"/>
    <property type="match status" value="1"/>
</dbReference>
<comment type="subcellular location">
    <subcellularLocation>
        <location evidence="1">Cell membrane</location>
        <topology evidence="1">Multi-pass membrane protein</topology>
    </subcellularLocation>
</comment>
<dbReference type="InterPro" id="IPR003439">
    <property type="entry name" value="ABC_transporter-like_ATP-bd"/>
</dbReference>
<evidence type="ECO:0000313" key="15">
    <source>
        <dbReference type="Proteomes" id="UP000271227"/>
    </source>
</evidence>
<dbReference type="CDD" id="cd18567">
    <property type="entry name" value="ABC_6TM_CvaB_RaxB_like"/>
    <property type="match status" value="1"/>
</dbReference>
<feature type="transmembrane region" description="Helical" evidence="10">
    <location>
        <begin position="230"/>
        <end position="251"/>
    </location>
</feature>
<evidence type="ECO:0000256" key="2">
    <source>
        <dbReference type="ARBA" id="ARBA00022448"/>
    </source>
</evidence>
<feature type="domain" description="ABC transporter" evidence="11">
    <location>
        <begin position="487"/>
        <end position="720"/>
    </location>
</feature>
<dbReference type="GO" id="GO:0140359">
    <property type="term" value="F:ABC-type transporter activity"/>
    <property type="evidence" value="ECO:0007669"/>
    <property type="project" value="InterPro"/>
</dbReference>
<dbReference type="GO" id="GO:0008234">
    <property type="term" value="F:cysteine-type peptidase activity"/>
    <property type="evidence" value="ECO:0007669"/>
    <property type="project" value="InterPro"/>
</dbReference>
<evidence type="ECO:0000313" key="14">
    <source>
        <dbReference type="EMBL" id="RMB11847.1"/>
    </source>
</evidence>
<dbReference type="SUPFAM" id="SSF90123">
    <property type="entry name" value="ABC transporter transmembrane region"/>
    <property type="match status" value="1"/>
</dbReference>
<evidence type="ECO:0000256" key="9">
    <source>
        <dbReference type="SAM" id="MobiDB-lite"/>
    </source>
</evidence>
<feature type="transmembrane region" description="Helical" evidence="10">
    <location>
        <begin position="406"/>
        <end position="431"/>
    </location>
</feature>
<gene>
    <name evidence="14" type="ORF">BXY39_0333</name>
</gene>
<dbReference type="PROSITE" id="PS50990">
    <property type="entry name" value="PEPTIDASE_C39"/>
    <property type="match status" value="1"/>
</dbReference>
<keyword evidence="3" id="KW-1003">Cell membrane</keyword>
<evidence type="ECO:0000259" key="12">
    <source>
        <dbReference type="PROSITE" id="PS50929"/>
    </source>
</evidence>
<evidence type="ECO:0000256" key="8">
    <source>
        <dbReference type="ARBA" id="ARBA00023136"/>
    </source>
</evidence>
<dbReference type="InParanoid" id="A0A3M0CSE4"/>
<keyword evidence="7 10" id="KW-1133">Transmembrane helix</keyword>
<dbReference type="Pfam" id="PF00664">
    <property type="entry name" value="ABC_membrane"/>
    <property type="match status" value="1"/>
</dbReference>
<feature type="domain" description="ABC transmembrane type-1" evidence="12">
    <location>
        <begin position="172"/>
        <end position="451"/>
    </location>
</feature>
<dbReference type="Pfam" id="PF00005">
    <property type="entry name" value="ABC_tran"/>
    <property type="match status" value="1"/>
</dbReference>
<evidence type="ECO:0000259" key="11">
    <source>
        <dbReference type="PROSITE" id="PS50893"/>
    </source>
</evidence>
<dbReference type="GO" id="GO:0034040">
    <property type="term" value="F:ATPase-coupled lipid transmembrane transporter activity"/>
    <property type="evidence" value="ECO:0007669"/>
    <property type="project" value="TreeGrafter"/>
</dbReference>
<dbReference type="SMART" id="SM00382">
    <property type="entry name" value="AAA"/>
    <property type="match status" value="1"/>
</dbReference>
<feature type="transmembrane region" description="Helical" evidence="10">
    <location>
        <begin position="20"/>
        <end position="39"/>
    </location>
</feature>
<dbReference type="PROSITE" id="PS50893">
    <property type="entry name" value="ABC_TRANSPORTER_2"/>
    <property type="match status" value="1"/>
</dbReference>
<protein>
    <submittedName>
        <fullName evidence="14">ATP-binding cassette subfamily B protein RaxB</fullName>
    </submittedName>
</protein>
<dbReference type="AlphaFoldDB" id="A0A3M0CSE4"/>
<keyword evidence="4 10" id="KW-0812">Transmembrane</keyword>
<dbReference type="PROSITE" id="PS00211">
    <property type="entry name" value="ABC_TRANSPORTER_1"/>
    <property type="match status" value="1"/>
</dbReference>
<keyword evidence="5" id="KW-0547">Nucleotide-binding</keyword>
<feature type="region of interest" description="Disordered" evidence="9">
    <location>
        <begin position="710"/>
        <end position="731"/>
    </location>
</feature>
<dbReference type="InterPro" id="IPR003593">
    <property type="entry name" value="AAA+_ATPase"/>
</dbReference>
<keyword evidence="2" id="KW-0813">Transport</keyword>
<dbReference type="InterPro" id="IPR039421">
    <property type="entry name" value="Type_1_exporter"/>
</dbReference>
<organism evidence="14 15">
    <name type="scientific">Eilatimonas milleporae</name>
    <dbReference type="NCBI Taxonomy" id="911205"/>
    <lineage>
        <taxon>Bacteria</taxon>
        <taxon>Pseudomonadati</taxon>
        <taxon>Pseudomonadota</taxon>
        <taxon>Alphaproteobacteria</taxon>
        <taxon>Kordiimonadales</taxon>
        <taxon>Kordiimonadaceae</taxon>
        <taxon>Eilatimonas</taxon>
    </lineage>
</organism>
<dbReference type="Pfam" id="PF03412">
    <property type="entry name" value="Peptidase_C39"/>
    <property type="match status" value="1"/>
</dbReference>
<keyword evidence="8 10" id="KW-0472">Membrane</keyword>
<dbReference type="EMBL" id="REFR01000009">
    <property type="protein sequence ID" value="RMB11847.1"/>
    <property type="molecule type" value="Genomic_DNA"/>
</dbReference>
<feature type="transmembrane region" description="Helical" evidence="10">
    <location>
        <begin position="298"/>
        <end position="322"/>
    </location>
</feature>
<dbReference type="InterPro" id="IPR017871">
    <property type="entry name" value="ABC_transporter-like_CS"/>
</dbReference>
<sequence length="731" mass="81761">MSMSPLNLSGRNRLPIIRQNEAAECGLACLAMVATYYGLKTDLATLRRRYAASLQGMTLKNVIDVAGRMDFTSRPIKVPLDMIAQVKLPAILHWDMNHFVVLKSVSRGKLVVHDPAFGERVFNRDEFSQHFTGIALELTPAETFEKRDERVTLRLSDLWGRMFGLKRNLVQVFILSVILQLFVLTSPFYLQIAVDEVLSKFDTDLLLVIALGFAGFTLINFITEALRGYVLLYFGSMMSYQMVGNLFRHLIKLPVDFFEKRHIGDIISRFGSMEPIKGMLTEGLIASLIDGIMAVTTLILMFVYSPLLAMISLGAWLIYFCLRMILYRPFRTAEEDAIVSRAKENSTFIETVRGITSLKLFGAERQREAVWQNRYGDVINMNARAEKLKIWFESANAGIFGLEHIILIYVAAKMVMAGDFTVGMIFAFMAYKQNFTDKASALVEKAIDFRMLNLHLERIADIAHAEQEDQGTDLPDHMDTKPLDGRMTLRDIRYRYADNTPFVLKGVSLDIRAGESVAIIGPSGCGKTTLLKIMTGLFRPTDGEILLDGVPLGDYGLGQYRRQIGVVMQEDELFSGSLAENIAFFDPETDMARVVAAAKAAMIHDEIMAIPMKYESLVGDMGTTLSGGQKQRIMLARALYRQPKILFMDEGTAHLDVATERTVNDSVASLGITRIIIAHRPDTIRMAGRVMEMQDGCLKEMDFADLAHIGTGQPDKTAGKNTLPVDEPEAV</sequence>
<dbReference type="Gene3D" id="3.40.50.300">
    <property type="entry name" value="P-loop containing nucleotide triphosphate hydrolases"/>
    <property type="match status" value="1"/>
</dbReference>
<dbReference type="GO" id="GO:0005886">
    <property type="term" value="C:plasma membrane"/>
    <property type="evidence" value="ECO:0007669"/>
    <property type="project" value="UniProtKB-SubCell"/>
</dbReference>
<dbReference type="GO" id="GO:0016887">
    <property type="term" value="F:ATP hydrolysis activity"/>
    <property type="evidence" value="ECO:0007669"/>
    <property type="project" value="InterPro"/>
</dbReference>
<name>A0A3M0CSE4_9PROT</name>
<evidence type="ECO:0000256" key="4">
    <source>
        <dbReference type="ARBA" id="ARBA00022692"/>
    </source>
</evidence>
<dbReference type="InterPro" id="IPR005074">
    <property type="entry name" value="Peptidase_C39"/>
</dbReference>
<evidence type="ECO:0000256" key="5">
    <source>
        <dbReference type="ARBA" id="ARBA00022741"/>
    </source>
</evidence>
<dbReference type="GO" id="GO:0006508">
    <property type="term" value="P:proteolysis"/>
    <property type="evidence" value="ECO:0007669"/>
    <property type="project" value="InterPro"/>
</dbReference>
<dbReference type="Gene3D" id="3.90.70.10">
    <property type="entry name" value="Cysteine proteinases"/>
    <property type="match status" value="1"/>
</dbReference>
<evidence type="ECO:0000256" key="6">
    <source>
        <dbReference type="ARBA" id="ARBA00022840"/>
    </source>
</evidence>
<accession>A0A3M0CSE4</accession>
<evidence type="ECO:0000256" key="3">
    <source>
        <dbReference type="ARBA" id="ARBA00022475"/>
    </source>
</evidence>
<evidence type="ECO:0000256" key="1">
    <source>
        <dbReference type="ARBA" id="ARBA00004651"/>
    </source>
</evidence>
<dbReference type="GO" id="GO:0005524">
    <property type="term" value="F:ATP binding"/>
    <property type="evidence" value="ECO:0007669"/>
    <property type="project" value="UniProtKB-KW"/>
</dbReference>
<dbReference type="PANTHER" id="PTHR24221:SF606">
    <property type="entry name" value="COLICIN V SECRETION-PROCESSING ATP-BINDING PROTEIN"/>
    <property type="match status" value="1"/>
</dbReference>
<evidence type="ECO:0000256" key="7">
    <source>
        <dbReference type="ARBA" id="ARBA00022989"/>
    </source>
</evidence>
<feature type="transmembrane region" description="Helical" evidence="10">
    <location>
        <begin position="205"/>
        <end position="223"/>
    </location>
</feature>
<reference evidence="14 15" key="1">
    <citation type="submission" date="2018-10" db="EMBL/GenBank/DDBJ databases">
        <title>Genomic Encyclopedia of Archaeal and Bacterial Type Strains, Phase II (KMG-II): from individual species to whole genera.</title>
        <authorList>
            <person name="Goeker M."/>
        </authorList>
    </citation>
    <scope>NUCLEOTIDE SEQUENCE [LARGE SCALE GENOMIC DNA]</scope>
    <source>
        <strain evidence="14 15">DSM 25217</strain>
    </source>
</reference>
<keyword evidence="6 14" id="KW-0067">ATP-binding</keyword>
<proteinExistence type="predicted"/>
<feature type="transmembrane region" description="Helical" evidence="10">
    <location>
        <begin position="169"/>
        <end position="190"/>
    </location>
</feature>
<dbReference type="SUPFAM" id="SSF52540">
    <property type="entry name" value="P-loop containing nucleoside triphosphate hydrolases"/>
    <property type="match status" value="1"/>
</dbReference>
<dbReference type="InterPro" id="IPR033838">
    <property type="entry name" value="CvaB_peptidase"/>
</dbReference>
<evidence type="ECO:0000259" key="13">
    <source>
        <dbReference type="PROSITE" id="PS50990"/>
    </source>
</evidence>
<dbReference type="PROSITE" id="PS50929">
    <property type="entry name" value="ABC_TM1F"/>
    <property type="match status" value="1"/>
</dbReference>